<gene>
    <name evidence="2" type="ORF">NC797_06970</name>
</gene>
<proteinExistence type="predicted"/>
<evidence type="ECO:0000313" key="3">
    <source>
        <dbReference type="Proteomes" id="UP001145050"/>
    </source>
</evidence>
<feature type="compositionally biased region" description="Polar residues" evidence="1">
    <location>
        <begin position="42"/>
        <end position="55"/>
    </location>
</feature>
<dbReference type="Proteomes" id="UP001145050">
    <property type="component" value="Unassembled WGS sequence"/>
</dbReference>
<dbReference type="AlphaFoldDB" id="A0A9X3WVT2"/>
<reference evidence="2" key="1">
    <citation type="submission" date="2022-06" db="EMBL/GenBank/DDBJ databases">
        <title>Aquibacillus sp. a new bacterium isolated from soil saline samples.</title>
        <authorList>
            <person name="Galisteo C."/>
            <person name="De La Haba R."/>
            <person name="Sanchez-Porro C."/>
            <person name="Ventosa A."/>
        </authorList>
    </citation>
    <scope>NUCLEOTIDE SEQUENCE</scope>
    <source>
        <strain evidence="2">3ASR75-11</strain>
    </source>
</reference>
<name>A0A9X3WVT2_9BACI</name>
<sequence>MMKQKQSFEVLEFKTQQEINADRRKKFEKKREELNKRVANIRNRSSYRSGPKTNV</sequence>
<evidence type="ECO:0000256" key="1">
    <source>
        <dbReference type="SAM" id="MobiDB-lite"/>
    </source>
</evidence>
<organism evidence="2 3">
    <name type="scientific">Terrihalobacillus insolitus</name>
    <dbReference type="NCBI Taxonomy" id="2950438"/>
    <lineage>
        <taxon>Bacteria</taxon>
        <taxon>Bacillati</taxon>
        <taxon>Bacillota</taxon>
        <taxon>Bacilli</taxon>
        <taxon>Bacillales</taxon>
        <taxon>Bacillaceae</taxon>
        <taxon>Terrihalobacillus</taxon>
    </lineage>
</organism>
<accession>A0A9X3WVT2</accession>
<protein>
    <submittedName>
        <fullName evidence="2">Uncharacterized protein</fullName>
    </submittedName>
</protein>
<dbReference type="RefSeq" id="WP_272436053.1">
    <property type="nucleotide sequence ID" value="NZ_JAMQKB010000005.1"/>
</dbReference>
<feature type="region of interest" description="Disordered" evidence="1">
    <location>
        <begin position="23"/>
        <end position="55"/>
    </location>
</feature>
<dbReference type="EMBL" id="JAMQKB010000005">
    <property type="protein sequence ID" value="MDC3424249.1"/>
    <property type="molecule type" value="Genomic_DNA"/>
</dbReference>
<comment type="caution">
    <text evidence="2">The sequence shown here is derived from an EMBL/GenBank/DDBJ whole genome shotgun (WGS) entry which is preliminary data.</text>
</comment>
<evidence type="ECO:0000313" key="2">
    <source>
        <dbReference type="EMBL" id="MDC3424249.1"/>
    </source>
</evidence>
<keyword evidence="3" id="KW-1185">Reference proteome</keyword>